<accession>A0ACC1PD05</accession>
<comment type="caution">
    <text evidence="1">The sequence shown here is derived from an EMBL/GenBank/DDBJ whole genome shotgun (WGS) entry which is preliminary data.</text>
</comment>
<gene>
    <name evidence="1" type="ORF">NUW54_g8564</name>
</gene>
<organism evidence="1 2">
    <name type="scientific">Trametes sanguinea</name>
    <dbReference type="NCBI Taxonomy" id="158606"/>
    <lineage>
        <taxon>Eukaryota</taxon>
        <taxon>Fungi</taxon>
        <taxon>Dikarya</taxon>
        <taxon>Basidiomycota</taxon>
        <taxon>Agaricomycotina</taxon>
        <taxon>Agaricomycetes</taxon>
        <taxon>Polyporales</taxon>
        <taxon>Polyporaceae</taxon>
        <taxon>Trametes</taxon>
    </lineage>
</organism>
<keyword evidence="2" id="KW-1185">Reference proteome</keyword>
<protein>
    <submittedName>
        <fullName evidence="1">Uncharacterized protein</fullName>
    </submittedName>
</protein>
<evidence type="ECO:0000313" key="2">
    <source>
        <dbReference type="Proteomes" id="UP001144978"/>
    </source>
</evidence>
<name>A0ACC1PD05_9APHY</name>
<dbReference type="EMBL" id="JANSHE010002677">
    <property type="protein sequence ID" value="KAJ2990141.1"/>
    <property type="molecule type" value="Genomic_DNA"/>
</dbReference>
<sequence>MRVETESGDVVDVLLGMRLCSFCAVHDADMGPDDDVRFGVTRIILGELLALPVLYAVEPNTQLDFMTVFPKIDPVRWRRTNNNLVGYNADFGVTITMGFCNADDLSVFIDNYLLACACE</sequence>
<evidence type="ECO:0000313" key="1">
    <source>
        <dbReference type="EMBL" id="KAJ2990141.1"/>
    </source>
</evidence>
<proteinExistence type="predicted"/>
<reference evidence="1" key="1">
    <citation type="submission" date="2022-08" db="EMBL/GenBank/DDBJ databases">
        <title>Genome Sequence of Pycnoporus sanguineus.</title>
        <authorList>
            <person name="Buettner E."/>
        </authorList>
    </citation>
    <scope>NUCLEOTIDE SEQUENCE</scope>
    <source>
        <strain evidence="1">CG-C14</strain>
    </source>
</reference>
<dbReference type="Proteomes" id="UP001144978">
    <property type="component" value="Unassembled WGS sequence"/>
</dbReference>